<dbReference type="InterPro" id="IPR048268">
    <property type="entry name" value="Arginosuc_syn_C"/>
</dbReference>
<dbReference type="GO" id="GO:0004055">
    <property type="term" value="F:argininosuccinate synthase activity"/>
    <property type="evidence" value="ECO:0007669"/>
    <property type="project" value="UniProtKB-EC"/>
</dbReference>
<dbReference type="EC" id="6.3.4.5" evidence="2"/>
<proteinExistence type="predicted"/>
<dbReference type="UniPathway" id="UPA00068">
    <property type="reaction ID" value="UER00113"/>
</dbReference>
<accession>X0XLP8</accession>
<dbReference type="EMBL" id="BARS01053945">
    <property type="protein sequence ID" value="GAG44104.1"/>
    <property type="molecule type" value="Genomic_DNA"/>
</dbReference>
<evidence type="ECO:0000256" key="7">
    <source>
        <dbReference type="ARBA" id="ARBA00022840"/>
    </source>
</evidence>
<sequence>HQDLEAMTLAREQRRFKQMVAGEYADLIYNGLWFTSFREDLEAYVESSQRFVSGTVRVKLFKGSCQVVGRKSPYSLYRHDLATYDKGDVFDQSASPGFIHIWGLPARTQAEVQGKKKKEGSK</sequence>
<dbReference type="InterPro" id="IPR024074">
    <property type="entry name" value="AS_cat/multimer_dom_body"/>
</dbReference>
<protein>
    <recommendedName>
        <fullName evidence="2">argininosuccinate synthase</fullName>
        <ecNumber evidence="2">6.3.4.5</ecNumber>
    </recommendedName>
</protein>
<reference evidence="9" key="1">
    <citation type="journal article" date="2014" name="Front. Microbiol.">
        <title>High frequency of phylogenetically diverse reductive dehalogenase-homologous genes in deep subseafloor sedimentary metagenomes.</title>
        <authorList>
            <person name="Kawai M."/>
            <person name="Futagami T."/>
            <person name="Toyoda A."/>
            <person name="Takaki Y."/>
            <person name="Nishi S."/>
            <person name="Hori S."/>
            <person name="Arai W."/>
            <person name="Tsubouchi T."/>
            <person name="Morono Y."/>
            <person name="Uchiyama I."/>
            <person name="Ito T."/>
            <person name="Fujiyama A."/>
            <person name="Inagaki F."/>
            <person name="Takami H."/>
        </authorList>
    </citation>
    <scope>NUCLEOTIDE SEQUENCE</scope>
    <source>
        <strain evidence="9">Expedition CK06-06</strain>
    </source>
</reference>
<evidence type="ECO:0000256" key="4">
    <source>
        <dbReference type="ARBA" id="ARBA00022598"/>
    </source>
</evidence>
<dbReference type="GO" id="GO:0000050">
    <property type="term" value="P:urea cycle"/>
    <property type="evidence" value="ECO:0007669"/>
    <property type="project" value="TreeGrafter"/>
</dbReference>
<evidence type="ECO:0000256" key="5">
    <source>
        <dbReference type="ARBA" id="ARBA00022605"/>
    </source>
</evidence>
<comment type="caution">
    <text evidence="9">The sequence shown here is derived from an EMBL/GenBank/DDBJ whole genome shotgun (WGS) entry which is preliminary data.</text>
</comment>
<evidence type="ECO:0000256" key="2">
    <source>
        <dbReference type="ARBA" id="ARBA00012286"/>
    </source>
</evidence>
<dbReference type="Gene3D" id="3.90.1260.10">
    <property type="entry name" value="Argininosuccinate synthetase, chain A, domain 2"/>
    <property type="match status" value="1"/>
</dbReference>
<dbReference type="Gene3D" id="1.20.5.470">
    <property type="entry name" value="Single helix bin"/>
    <property type="match status" value="1"/>
</dbReference>
<keyword evidence="6" id="KW-0547">Nucleotide-binding</keyword>
<dbReference type="InterPro" id="IPR001518">
    <property type="entry name" value="Arginosuc_synth"/>
</dbReference>
<keyword evidence="5" id="KW-0028">Amino-acid biosynthesis</keyword>
<dbReference type="PANTHER" id="PTHR11587">
    <property type="entry name" value="ARGININOSUCCINATE SYNTHASE"/>
    <property type="match status" value="1"/>
</dbReference>
<evidence type="ECO:0000313" key="9">
    <source>
        <dbReference type="EMBL" id="GAG44104.1"/>
    </source>
</evidence>
<comment type="pathway">
    <text evidence="1">Amino-acid biosynthesis; L-arginine biosynthesis; L-arginine from L-ornithine and carbamoyl phosphate: step 2/3.</text>
</comment>
<organism evidence="9">
    <name type="scientific">marine sediment metagenome</name>
    <dbReference type="NCBI Taxonomy" id="412755"/>
    <lineage>
        <taxon>unclassified sequences</taxon>
        <taxon>metagenomes</taxon>
        <taxon>ecological metagenomes</taxon>
    </lineage>
</organism>
<dbReference type="PANTHER" id="PTHR11587:SF2">
    <property type="entry name" value="ARGININOSUCCINATE SYNTHASE"/>
    <property type="match status" value="1"/>
</dbReference>
<dbReference type="Pfam" id="PF20979">
    <property type="entry name" value="Arginosuc_syn_C"/>
    <property type="match status" value="1"/>
</dbReference>
<evidence type="ECO:0000256" key="1">
    <source>
        <dbReference type="ARBA" id="ARBA00004967"/>
    </source>
</evidence>
<dbReference type="GO" id="GO:0005524">
    <property type="term" value="F:ATP binding"/>
    <property type="evidence" value="ECO:0007669"/>
    <property type="project" value="UniProtKB-KW"/>
</dbReference>
<evidence type="ECO:0000259" key="8">
    <source>
        <dbReference type="Pfam" id="PF20979"/>
    </source>
</evidence>
<dbReference type="GO" id="GO:0006526">
    <property type="term" value="P:L-arginine biosynthetic process"/>
    <property type="evidence" value="ECO:0007669"/>
    <property type="project" value="UniProtKB-UniPathway"/>
</dbReference>
<gene>
    <name evidence="9" type="ORF">S01H1_79951</name>
</gene>
<dbReference type="AlphaFoldDB" id="X0XLP8"/>
<dbReference type="SUPFAM" id="SSF69864">
    <property type="entry name" value="Argininosuccinate synthetase, C-terminal domain"/>
    <property type="match status" value="1"/>
</dbReference>
<evidence type="ECO:0000256" key="3">
    <source>
        <dbReference type="ARBA" id="ARBA00022571"/>
    </source>
</evidence>
<keyword evidence="7" id="KW-0067">ATP-binding</keyword>
<feature type="domain" description="Arginosuccinate synthase C-terminal" evidence="8">
    <location>
        <begin position="1"/>
        <end position="107"/>
    </location>
</feature>
<dbReference type="GO" id="GO:0005737">
    <property type="term" value="C:cytoplasm"/>
    <property type="evidence" value="ECO:0007669"/>
    <property type="project" value="TreeGrafter"/>
</dbReference>
<feature type="non-terminal residue" evidence="9">
    <location>
        <position position="1"/>
    </location>
</feature>
<evidence type="ECO:0000256" key="6">
    <source>
        <dbReference type="ARBA" id="ARBA00022741"/>
    </source>
</evidence>
<keyword evidence="4" id="KW-0436">Ligase</keyword>
<name>X0XLP8_9ZZZZ</name>
<dbReference type="GO" id="GO:0000053">
    <property type="term" value="P:argininosuccinate metabolic process"/>
    <property type="evidence" value="ECO:0007669"/>
    <property type="project" value="TreeGrafter"/>
</dbReference>
<keyword evidence="3" id="KW-0055">Arginine biosynthesis</keyword>